<evidence type="ECO:0000256" key="2">
    <source>
        <dbReference type="SAM" id="MobiDB-lite"/>
    </source>
</evidence>
<evidence type="ECO:0000256" key="3">
    <source>
        <dbReference type="SAM" id="Phobius"/>
    </source>
</evidence>
<protein>
    <submittedName>
        <fullName evidence="4">Uncharacterized protein</fullName>
    </submittedName>
</protein>
<keyword evidence="5" id="KW-1185">Reference proteome</keyword>
<feature type="transmembrane region" description="Helical" evidence="3">
    <location>
        <begin position="20"/>
        <end position="41"/>
    </location>
</feature>
<dbReference type="AlphaFoldDB" id="A0A3N4HM89"/>
<dbReference type="EMBL" id="ML119830">
    <property type="protein sequence ID" value="RPA73201.1"/>
    <property type="molecule type" value="Genomic_DNA"/>
</dbReference>
<accession>A0A3N4HM89</accession>
<evidence type="ECO:0000313" key="5">
    <source>
        <dbReference type="Proteomes" id="UP000275078"/>
    </source>
</evidence>
<organism evidence="4 5">
    <name type="scientific">Ascobolus immersus RN42</name>
    <dbReference type="NCBI Taxonomy" id="1160509"/>
    <lineage>
        <taxon>Eukaryota</taxon>
        <taxon>Fungi</taxon>
        <taxon>Dikarya</taxon>
        <taxon>Ascomycota</taxon>
        <taxon>Pezizomycotina</taxon>
        <taxon>Pezizomycetes</taxon>
        <taxon>Pezizales</taxon>
        <taxon>Ascobolaceae</taxon>
        <taxon>Ascobolus</taxon>
    </lineage>
</organism>
<keyword evidence="3" id="KW-1133">Transmembrane helix</keyword>
<evidence type="ECO:0000313" key="4">
    <source>
        <dbReference type="EMBL" id="RPA73201.1"/>
    </source>
</evidence>
<keyword evidence="3" id="KW-0812">Transmembrane</keyword>
<feature type="coiled-coil region" evidence="1">
    <location>
        <begin position="164"/>
        <end position="191"/>
    </location>
</feature>
<keyword evidence="3" id="KW-0472">Membrane</keyword>
<proteinExistence type="predicted"/>
<keyword evidence="1" id="KW-0175">Coiled coil</keyword>
<sequence length="259" mass="28971">MPAFSPINELFEFYSDLIYLGKNLIVFCSGLCVIFGIVVSLHEADTSRVENASPQQPSPKQNTPHNPLLDNYTNQSFAARNPATSRCLESFRSRVRHTTTRYSTANSNTFSTFFKTPPSKFLTTPNTASPPLLSPIDHSTPRQLPQGSVQEDQIEAQPVVLLVEPVQEEQIEAQQEESEEKEQESEDIAEVYRAAVFLCDNPRQVGKKDLAIAVSIVEALSEKQVAHHRYIALTQATGKKAAYIKNSKQVVRSYWGQDN</sequence>
<dbReference type="Proteomes" id="UP000275078">
    <property type="component" value="Unassembled WGS sequence"/>
</dbReference>
<feature type="region of interest" description="Disordered" evidence="2">
    <location>
        <begin position="49"/>
        <end position="71"/>
    </location>
</feature>
<reference evidence="4 5" key="1">
    <citation type="journal article" date="2018" name="Nat. Ecol. Evol.">
        <title>Pezizomycetes genomes reveal the molecular basis of ectomycorrhizal truffle lifestyle.</title>
        <authorList>
            <person name="Murat C."/>
            <person name="Payen T."/>
            <person name="Noel B."/>
            <person name="Kuo A."/>
            <person name="Morin E."/>
            <person name="Chen J."/>
            <person name="Kohler A."/>
            <person name="Krizsan K."/>
            <person name="Balestrini R."/>
            <person name="Da Silva C."/>
            <person name="Montanini B."/>
            <person name="Hainaut M."/>
            <person name="Levati E."/>
            <person name="Barry K.W."/>
            <person name="Belfiori B."/>
            <person name="Cichocki N."/>
            <person name="Clum A."/>
            <person name="Dockter R.B."/>
            <person name="Fauchery L."/>
            <person name="Guy J."/>
            <person name="Iotti M."/>
            <person name="Le Tacon F."/>
            <person name="Lindquist E.A."/>
            <person name="Lipzen A."/>
            <person name="Malagnac F."/>
            <person name="Mello A."/>
            <person name="Molinier V."/>
            <person name="Miyauchi S."/>
            <person name="Poulain J."/>
            <person name="Riccioni C."/>
            <person name="Rubini A."/>
            <person name="Sitrit Y."/>
            <person name="Splivallo R."/>
            <person name="Traeger S."/>
            <person name="Wang M."/>
            <person name="Zifcakova L."/>
            <person name="Wipf D."/>
            <person name="Zambonelli A."/>
            <person name="Paolocci F."/>
            <person name="Nowrousian M."/>
            <person name="Ottonello S."/>
            <person name="Baldrian P."/>
            <person name="Spatafora J.W."/>
            <person name="Henrissat B."/>
            <person name="Nagy L.G."/>
            <person name="Aury J.M."/>
            <person name="Wincker P."/>
            <person name="Grigoriev I.V."/>
            <person name="Bonfante P."/>
            <person name="Martin F.M."/>
        </authorList>
    </citation>
    <scope>NUCLEOTIDE SEQUENCE [LARGE SCALE GENOMIC DNA]</scope>
    <source>
        <strain evidence="4 5">RN42</strain>
    </source>
</reference>
<evidence type="ECO:0000256" key="1">
    <source>
        <dbReference type="SAM" id="Coils"/>
    </source>
</evidence>
<gene>
    <name evidence="4" type="ORF">BJ508DRAFT_334325</name>
</gene>
<name>A0A3N4HM89_ASCIM</name>